<name>A0A397HJM6_9GLOM</name>
<gene>
    <name evidence="1" type="ORF">Glove_346g40</name>
</gene>
<keyword evidence="2" id="KW-1185">Reference proteome</keyword>
<proteinExistence type="predicted"/>
<organism evidence="1 2">
    <name type="scientific">Diversispora epigaea</name>
    <dbReference type="NCBI Taxonomy" id="1348612"/>
    <lineage>
        <taxon>Eukaryota</taxon>
        <taxon>Fungi</taxon>
        <taxon>Fungi incertae sedis</taxon>
        <taxon>Mucoromycota</taxon>
        <taxon>Glomeromycotina</taxon>
        <taxon>Glomeromycetes</taxon>
        <taxon>Diversisporales</taxon>
        <taxon>Diversisporaceae</taxon>
        <taxon>Diversispora</taxon>
    </lineage>
</organism>
<reference evidence="1 2" key="1">
    <citation type="submission" date="2018-08" db="EMBL/GenBank/DDBJ databases">
        <title>Genome and evolution of the arbuscular mycorrhizal fungus Diversispora epigaea (formerly Glomus versiforme) and its bacterial endosymbionts.</title>
        <authorList>
            <person name="Sun X."/>
            <person name="Fei Z."/>
            <person name="Harrison M."/>
        </authorList>
    </citation>
    <scope>NUCLEOTIDE SEQUENCE [LARGE SCALE GENOMIC DNA]</scope>
    <source>
        <strain evidence="1 2">IT104</strain>
    </source>
</reference>
<comment type="caution">
    <text evidence="1">The sequence shown here is derived from an EMBL/GenBank/DDBJ whole genome shotgun (WGS) entry which is preliminary data.</text>
</comment>
<dbReference type="AlphaFoldDB" id="A0A397HJM6"/>
<dbReference type="EMBL" id="PQFF01000316">
    <property type="protein sequence ID" value="RHZ61594.1"/>
    <property type="molecule type" value="Genomic_DNA"/>
</dbReference>
<evidence type="ECO:0000313" key="2">
    <source>
        <dbReference type="Proteomes" id="UP000266861"/>
    </source>
</evidence>
<dbReference type="Proteomes" id="UP000266861">
    <property type="component" value="Unassembled WGS sequence"/>
</dbReference>
<protein>
    <submittedName>
        <fullName evidence="1">Uncharacterized protein</fullName>
    </submittedName>
</protein>
<sequence length="71" mass="8177">MKNIDNQSASHSSEIIQLILRRSQDGFAPRTFLDIYDVVWVKTNKSFILSSFKDGSIKNSMKSDISNFYSR</sequence>
<accession>A0A397HJM6</accession>
<evidence type="ECO:0000313" key="1">
    <source>
        <dbReference type="EMBL" id="RHZ61594.1"/>
    </source>
</evidence>